<keyword evidence="3 6" id="KW-1133">Transmembrane helix</keyword>
<dbReference type="Proteomes" id="UP001065682">
    <property type="component" value="Unassembled WGS sequence"/>
</dbReference>
<feature type="compositionally biased region" description="Basic and acidic residues" evidence="5">
    <location>
        <begin position="347"/>
        <end position="364"/>
    </location>
</feature>
<feature type="transmembrane region" description="Helical" evidence="6">
    <location>
        <begin position="288"/>
        <end position="306"/>
    </location>
</feature>
<keyword evidence="4 6" id="KW-0472">Membrane</keyword>
<protein>
    <submittedName>
        <fullName evidence="7">TerC family protein</fullName>
    </submittedName>
</protein>
<dbReference type="NCBIfam" id="TIGR03718">
    <property type="entry name" value="R_switched_Alx"/>
    <property type="match status" value="1"/>
</dbReference>
<feature type="transmembrane region" description="Helical" evidence="6">
    <location>
        <begin position="73"/>
        <end position="92"/>
    </location>
</feature>
<dbReference type="InterPro" id="IPR022369">
    <property type="entry name" value="Integral_membrane_TerC_rswitch"/>
</dbReference>
<dbReference type="AlphaFoldDB" id="A0A9E5DDD3"/>
<name>A0A9E5DDD3_9EURY</name>
<evidence type="ECO:0000256" key="6">
    <source>
        <dbReference type="SAM" id="Phobius"/>
    </source>
</evidence>
<accession>A0A9E5DDD3</accession>
<sequence>MVVATETAWIIFFISIAALLALDLGVFNRKAHVIKPREALLQSATFIAAAVIFNIGVYIWMGPQAGLEFTTGYIMELMLSVDNLFVFVIVFASFCVPAEDQHKVLFYGIMGALVFRFAFIIAGVALVETFSWVLYIFGAFLIYTAIKMVLKKEEVAVEPDKNVLVRAFRKIMPVTRGYEGDRFFVRKPDATGKMVTWATPMVVVLLVVETTDIMFAVDSIPAILGITTNPFIVFSSNAFAILGLRSMYFALAHIMNAFYYLKYALAGILSFVGVKMLIADIYHIPVEISLAIIILILVVAIIASLIRNRRAGRHPAAETGKAPDGEEVQTEACPALASLQADDTSIESDRSVSKDSGKTRKGDE</sequence>
<organism evidence="7 8">
    <name type="scientific">Methanoculleus formosensis</name>
    <dbReference type="NCBI Taxonomy" id="2590886"/>
    <lineage>
        <taxon>Archaea</taxon>
        <taxon>Methanobacteriati</taxon>
        <taxon>Methanobacteriota</taxon>
        <taxon>Stenosarchaea group</taxon>
        <taxon>Methanomicrobia</taxon>
        <taxon>Methanomicrobiales</taxon>
        <taxon>Methanomicrobiaceae</taxon>
        <taxon>Methanoculleus</taxon>
    </lineage>
</organism>
<feature type="transmembrane region" description="Helical" evidence="6">
    <location>
        <begin position="39"/>
        <end position="61"/>
    </location>
</feature>
<comment type="subcellular location">
    <subcellularLocation>
        <location evidence="1">Membrane</location>
        <topology evidence="1">Multi-pass membrane protein</topology>
    </subcellularLocation>
</comment>
<dbReference type="GO" id="GO:0016020">
    <property type="term" value="C:membrane"/>
    <property type="evidence" value="ECO:0007669"/>
    <property type="project" value="UniProtKB-SubCell"/>
</dbReference>
<dbReference type="RefSeq" id="WP_261597335.1">
    <property type="nucleotide sequence ID" value="NZ_VHLL01000003.1"/>
</dbReference>
<feature type="transmembrane region" description="Helical" evidence="6">
    <location>
        <begin position="194"/>
        <end position="217"/>
    </location>
</feature>
<evidence type="ECO:0000313" key="8">
    <source>
        <dbReference type="Proteomes" id="UP001065682"/>
    </source>
</evidence>
<evidence type="ECO:0000256" key="2">
    <source>
        <dbReference type="ARBA" id="ARBA00022692"/>
    </source>
</evidence>
<evidence type="ECO:0000256" key="4">
    <source>
        <dbReference type="ARBA" id="ARBA00023136"/>
    </source>
</evidence>
<evidence type="ECO:0000256" key="1">
    <source>
        <dbReference type="ARBA" id="ARBA00004141"/>
    </source>
</evidence>
<reference evidence="7" key="1">
    <citation type="submission" date="2019-06" db="EMBL/GenBank/DDBJ databases">
        <title>Methanoculleus strain from Tamsui River, Taipei, Taiwan.</title>
        <authorList>
            <person name="You Y.-T."/>
            <person name="Chen S.-C."/>
            <person name="Lai S.-J."/>
            <person name="Lee Y.-C."/>
            <person name="Lai M.-C."/>
        </authorList>
    </citation>
    <scope>NUCLEOTIDE SEQUENCE</scope>
    <source>
        <strain evidence="7">Afa-1</strain>
    </source>
</reference>
<feature type="transmembrane region" description="Helical" evidence="6">
    <location>
        <begin position="6"/>
        <end position="27"/>
    </location>
</feature>
<comment type="caution">
    <text evidence="7">The sequence shown here is derived from an EMBL/GenBank/DDBJ whole genome shotgun (WGS) entry which is preliminary data.</text>
</comment>
<evidence type="ECO:0000256" key="5">
    <source>
        <dbReference type="SAM" id="MobiDB-lite"/>
    </source>
</evidence>
<proteinExistence type="predicted"/>
<keyword evidence="8" id="KW-1185">Reference proteome</keyword>
<keyword evidence="2 6" id="KW-0812">Transmembrane</keyword>
<evidence type="ECO:0000256" key="3">
    <source>
        <dbReference type="ARBA" id="ARBA00022989"/>
    </source>
</evidence>
<feature type="region of interest" description="Disordered" evidence="5">
    <location>
        <begin position="338"/>
        <end position="364"/>
    </location>
</feature>
<dbReference type="PANTHER" id="PTHR30238">
    <property type="entry name" value="MEMBRANE BOUND PREDICTED REDOX MODULATOR"/>
    <property type="match status" value="1"/>
</dbReference>
<evidence type="ECO:0000313" key="7">
    <source>
        <dbReference type="EMBL" id="MCT8337243.1"/>
    </source>
</evidence>
<dbReference type="InterPro" id="IPR005496">
    <property type="entry name" value="Integral_membrane_TerC"/>
</dbReference>
<dbReference type="Pfam" id="PF03741">
    <property type="entry name" value="TerC"/>
    <property type="match status" value="1"/>
</dbReference>
<feature type="transmembrane region" description="Helical" evidence="6">
    <location>
        <begin position="104"/>
        <end position="126"/>
    </location>
</feature>
<feature type="transmembrane region" description="Helical" evidence="6">
    <location>
        <begin position="229"/>
        <end position="251"/>
    </location>
</feature>
<feature type="transmembrane region" description="Helical" evidence="6">
    <location>
        <begin position="132"/>
        <end position="150"/>
    </location>
</feature>
<gene>
    <name evidence="7" type="ORF">FKB36_06980</name>
</gene>
<feature type="transmembrane region" description="Helical" evidence="6">
    <location>
        <begin position="263"/>
        <end position="282"/>
    </location>
</feature>
<dbReference type="EMBL" id="VHLL01000003">
    <property type="protein sequence ID" value="MCT8337243.1"/>
    <property type="molecule type" value="Genomic_DNA"/>
</dbReference>
<dbReference type="PANTHER" id="PTHR30238:SF0">
    <property type="entry name" value="THYLAKOID MEMBRANE PROTEIN TERC, CHLOROPLASTIC"/>
    <property type="match status" value="1"/>
</dbReference>